<comment type="caution">
    <text evidence="2">The sequence shown here is derived from an EMBL/GenBank/DDBJ whole genome shotgun (WGS) entry which is preliminary data.</text>
</comment>
<feature type="domain" description="DAGKc" evidence="1">
    <location>
        <begin position="26"/>
        <end position="131"/>
    </location>
</feature>
<dbReference type="GO" id="GO:0019242">
    <property type="term" value="P:methylglyoxal biosynthetic process"/>
    <property type="evidence" value="ECO:0007669"/>
    <property type="project" value="InterPro"/>
</dbReference>
<sequence>MHFVGVFNKDGGTFRTMDMAAFVATAERIFAEHGQSIDCRVVDGDQLSAELERAAADPTSEVVLAGGGDGTISAAAGICFAHKMALAVLPAGTMNLFARSLGVPLQLEAALGAIARGQVAAVDIATANGRPFVHQFSVGLHSRLVRIRNELTYHSRWGKMLASLRAIGLALSRPLVFEAEISTSKGTDRRKATAIAVSNNVLGEGHVPYAEAVDRGVLGVYVVKPMPPAELARLALSLAFGNWKAHPLVSEREVAQVSLRFPHRKASALAVIDGELIPLERQVDLRIHAGGLKVVQPAAEVAPESRDPQTEAA</sequence>
<keyword evidence="3" id="KW-1185">Reference proteome</keyword>
<dbReference type="EMBL" id="LAJE02000304">
    <property type="protein sequence ID" value="OEO29217.1"/>
    <property type="molecule type" value="Genomic_DNA"/>
</dbReference>
<dbReference type="PANTHER" id="PTHR30492:SF0">
    <property type="entry name" value="METHYLGLYOXAL SYNTHASE"/>
    <property type="match status" value="1"/>
</dbReference>
<dbReference type="InterPro" id="IPR016064">
    <property type="entry name" value="NAD/diacylglycerol_kinase_sf"/>
</dbReference>
<dbReference type="GO" id="GO:0005829">
    <property type="term" value="C:cytosol"/>
    <property type="evidence" value="ECO:0007669"/>
    <property type="project" value="TreeGrafter"/>
</dbReference>
<dbReference type="OrthoDB" id="9815110at2"/>
<dbReference type="Proteomes" id="UP000095463">
    <property type="component" value="Unassembled WGS sequence"/>
</dbReference>
<dbReference type="PROSITE" id="PS50146">
    <property type="entry name" value="DAGK"/>
    <property type="match status" value="1"/>
</dbReference>
<gene>
    <name evidence="2" type="ORF">VW23_026630</name>
</gene>
<dbReference type="PANTHER" id="PTHR30492">
    <property type="entry name" value="METHYLGLYOXAL SYNTHASE"/>
    <property type="match status" value="1"/>
</dbReference>
<organism evidence="2 3">
    <name type="scientific">Devosia insulae DS-56</name>
    <dbReference type="NCBI Taxonomy" id="1116389"/>
    <lineage>
        <taxon>Bacteria</taxon>
        <taxon>Pseudomonadati</taxon>
        <taxon>Pseudomonadota</taxon>
        <taxon>Alphaproteobacteria</taxon>
        <taxon>Hyphomicrobiales</taxon>
        <taxon>Devosiaceae</taxon>
        <taxon>Devosia</taxon>
    </lineage>
</organism>
<dbReference type="SUPFAM" id="SSF111331">
    <property type="entry name" value="NAD kinase/diacylglycerol kinase-like"/>
    <property type="match status" value="1"/>
</dbReference>
<protein>
    <recommendedName>
        <fullName evidence="1">DAGKc domain-containing protein</fullName>
    </recommendedName>
</protein>
<dbReference type="SMART" id="SM00046">
    <property type="entry name" value="DAGKc"/>
    <property type="match status" value="1"/>
</dbReference>
<dbReference type="InterPro" id="IPR001206">
    <property type="entry name" value="Diacylglycerol_kinase_cat_dom"/>
</dbReference>
<name>A0A1E5XKU5_9HYPH</name>
<dbReference type="Gene3D" id="3.40.50.10330">
    <property type="entry name" value="Probable inorganic polyphosphate/atp-NAD kinase, domain 1"/>
    <property type="match status" value="1"/>
</dbReference>
<proteinExistence type="predicted"/>
<dbReference type="RefSeq" id="WP_069911508.1">
    <property type="nucleotide sequence ID" value="NZ_LAJE02000304.1"/>
</dbReference>
<dbReference type="GO" id="GO:0016301">
    <property type="term" value="F:kinase activity"/>
    <property type="evidence" value="ECO:0007669"/>
    <property type="project" value="InterPro"/>
</dbReference>
<dbReference type="GO" id="GO:0008929">
    <property type="term" value="F:methylglyoxal synthase activity"/>
    <property type="evidence" value="ECO:0007669"/>
    <property type="project" value="InterPro"/>
</dbReference>
<dbReference type="InterPro" id="IPR017438">
    <property type="entry name" value="ATP-NAD_kinase_N"/>
</dbReference>
<dbReference type="Gene3D" id="2.60.200.40">
    <property type="match status" value="1"/>
</dbReference>
<dbReference type="AlphaFoldDB" id="A0A1E5XKU5"/>
<accession>A0A1E5XKU5</accession>
<reference evidence="2 3" key="1">
    <citation type="journal article" date="2015" name="Genome Announc.">
        <title>Genome Assemblies of Three Soil-Associated Devosia species: D. insulae, D. limi, and D. soli.</title>
        <authorList>
            <person name="Hassan Y.I."/>
            <person name="Lepp D."/>
            <person name="Zhou T."/>
        </authorList>
    </citation>
    <scope>NUCLEOTIDE SEQUENCE [LARGE SCALE GENOMIC DNA]</scope>
    <source>
        <strain evidence="2 3">DS-56</strain>
    </source>
</reference>
<evidence type="ECO:0000259" key="1">
    <source>
        <dbReference type="PROSITE" id="PS50146"/>
    </source>
</evidence>
<evidence type="ECO:0000313" key="2">
    <source>
        <dbReference type="EMBL" id="OEO29217.1"/>
    </source>
</evidence>
<evidence type="ECO:0000313" key="3">
    <source>
        <dbReference type="Proteomes" id="UP000095463"/>
    </source>
</evidence>
<dbReference type="Pfam" id="PF00781">
    <property type="entry name" value="DAGK_cat"/>
    <property type="match status" value="1"/>
</dbReference>
<dbReference type="InterPro" id="IPR004363">
    <property type="entry name" value="Methylgl_synth"/>
</dbReference>